<dbReference type="GO" id="GO:0016787">
    <property type="term" value="F:hydrolase activity"/>
    <property type="evidence" value="ECO:0007669"/>
    <property type="project" value="InterPro"/>
</dbReference>
<dbReference type="Proteomes" id="UP000027341">
    <property type="component" value="Unassembled WGS sequence"/>
</dbReference>
<evidence type="ECO:0000259" key="1">
    <source>
        <dbReference type="Pfam" id="PF02129"/>
    </source>
</evidence>
<dbReference type="STRING" id="28885.EI16_09370"/>
<evidence type="ECO:0000313" key="2">
    <source>
        <dbReference type="EMBL" id="KDN96465.1"/>
    </source>
</evidence>
<dbReference type="RefSeq" id="WP_029912679.1">
    <property type="nucleotide sequence ID" value="NZ_AP020335.1"/>
</dbReference>
<keyword evidence="3" id="KW-1185">Reference proteome</keyword>
<proteinExistence type="predicted"/>
<dbReference type="ESTHER" id="hydmr-a0a067a264">
    <property type="family name" value="Atu1826-like"/>
</dbReference>
<dbReference type="PANTHER" id="PTHR42103:SF2">
    <property type="entry name" value="AB HYDROLASE-1 DOMAIN-CONTAINING PROTEIN"/>
    <property type="match status" value="1"/>
</dbReference>
<dbReference type="SUPFAM" id="SSF53474">
    <property type="entry name" value="alpha/beta-Hydrolases"/>
    <property type="match status" value="1"/>
</dbReference>
<comment type="caution">
    <text evidence="2">The sequence shown here is derived from an EMBL/GenBank/DDBJ whole genome shotgun (WGS) entry which is preliminary data.</text>
</comment>
<accession>A0A067A264</accession>
<evidence type="ECO:0000313" key="3">
    <source>
        <dbReference type="Proteomes" id="UP000027341"/>
    </source>
</evidence>
<dbReference type="EMBL" id="JMIU01000001">
    <property type="protein sequence ID" value="KDN96465.1"/>
    <property type="molecule type" value="Genomic_DNA"/>
</dbReference>
<dbReference type="Pfam" id="PF02129">
    <property type="entry name" value="Peptidase_S15"/>
    <property type="match status" value="1"/>
</dbReference>
<name>A0A067A264_HYDMR</name>
<dbReference type="AlphaFoldDB" id="A0A067A264"/>
<dbReference type="PANTHER" id="PTHR42103">
    <property type="entry name" value="ALPHA/BETA-HYDROLASES SUPERFAMILY PROTEIN"/>
    <property type="match status" value="1"/>
</dbReference>
<organism evidence="2 3">
    <name type="scientific">Hydrogenovibrio marinus</name>
    <dbReference type="NCBI Taxonomy" id="28885"/>
    <lineage>
        <taxon>Bacteria</taxon>
        <taxon>Pseudomonadati</taxon>
        <taxon>Pseudomonadota</taxon>
        <taxon>Gammaproteobacteria</taxon>
        <taxon>Thiotrichales</taxon>
        <taxon>Piscirickettsiaceae</taxon>
        <taxon>Hydrogenovibrio</taxon>
    </lineage>
</organism>
<protein>
    <recommendedName>
        <fullName evidence="1">Xaa-Pro dipeptidyl-peptidase-like domain-containing protein</fullName>
    </recommendedName>
</protein>
<dbReference type="Gene3D" id="3.40.50.1820">
    <property type="entry name" value="alpha/beta hydrolase"/>
    <property type="match status" value="1"/>
</dbReference>
<feature type="domain" description="Xaa-Pro dipeptidyl-peptidase-like" evidence="1">
    <location>
        <begin position="55"/>
        <end position="147"/>
    </location>
</feature>
<gene>
    <name evidence="2" type="ORF">EI16_09370</name>
</gene>
<reference evidence="2 3" key="1">
    <citation type="submission" date="2014-04" db="EMBL/GenBank/DDBJ databases">
        <title>Draft genome sequence of Hydrogenovibrio marinus MH-110, a model organism for aerobic H2 metabolism.</title>
        <authorList>
            <person name="Cha H.J."/>
            <person name="Jo B.H."/>
            <person name="Hwang B.H."/>
        </authorList>
    </citation>
    <scope>NUCLEOTIDE SEQUENCE [LARGE SCALE GENOMIC DNA]</scope>
    <source>
        <strain evidence="2 3">MH-110</strain>
    </source>
</reference>
<dbReference type="InterPro" id="IPR000383">
    <property type="entry name" value="Xaa-Pro-like_dom"/>
</dbReference>
<sequence length="210" mass="23584">MSKTIMGDAGQLEIRLTLPGAKKSEANQKHDHYVKHWVVLSHPHPKFGGTMDNKVITTMERTFQSLGYGTLAYNFRGVGASDGEYDGGDGEQHDLAAIVSWLRENHEVEHLTLAGFSFGSYVSLKQCSPLKANAICTVAPAVGMYDFSTIDINVPWVLVQGGEDEVVSAHEVMDWAMNQFHVPSIYYRRQASHFFHQQLVWLKQVILLEY</sequence>
<dbReference type="InterPro" id="IPR029058">
    <property type="entry name" value="AB_hydrolase_fold"/>
</dbReference>